<feature type="region of interest" description="Disordered" evidence="6">
    <location>
        <begin position="315"/>
        <end position="346"/>
    </location>
</feature>
<dbReference type="EMBL" id="CAWUHC010000174">
    <property type="protein sequence ID" value="CAK7237112.1"/>
    <property type="molecule type" value="Genomic_DNA"/>
</dbReference>
<evidence type="ECO:0000256" key="4">
    <source>
        <dbReference type="ARBA" id="ARBA00023136"/>
    </source>
</evidence>
<keyword evidence="4 7" id="KW-0472">Membrane</keyword>
<feature type="transmembrane region" description="Helical" evidence="7">
    <location>
        <begin position="191"/>
        <end position="215"/>
    </location>
</feature>
<feature type="transmembrane region" description="Helical" evidence="7">
    <location>
        <begin position="227"/>
        <end position="249"/>
    </location>
</feature>
<comment type="caution">
    <text evidence="9">The sequence shown here is derived from an EMBL/GenBank/DDBJ whole genome shotgun (WGS) entry which is preliminary data.</text>
</comment>
<evidence type="ECO:0000313" key="10">
    <source>
        <dbReference type="Proteomes" id="UP001642406"/>
    </source>
</evidence>
<keyword evidence="10" id="KW-1185">Reference proteome</keyword>
<gene>
    <name evidence="9" type="ORF">SBRCBS47491_009866</name>
</gene>
<dbReference type="Pfam" id="PF20684">
    <property type="entry name" value="Fung_rhodopsin"/>
    <property type="match status" value="1"/>
</dbReference>
<feature type="transmembrane region" description="Helical" evidence="7">
    <location>
        <begin position="66"/>
        <end position="96"/>
    </location>
</feature>
<feature type="region of interest" description="Disordered" evidence="6">
    <location>
        <begin position="397"/>
        <end position="423"/>
    </location>
</feature>
<comment type="similarity">
    <text evidence="5">Belongs to the SAT4 family.</text>
</comment>
<evidence type="ECO:0000313" key="9">
    <source>
        <dbReference type="EMBL" id="CAK7237112.1"/>
    </source>
</evidence>
<evidence type="ECO:0000256" key="1">
    <source>
        <dbReference type="ARBA" id="ARBA00004141"/>
    </source>
</evidence>
<dbReference type="InterPro" id="IPR049326">
    <property type="entry name" value="Rhodopsin_dom_fungi"/>
</dbReference>
<protein>
    <recommendedName>
        <fullName evidence="8">Rhodopsin domain-containing protein</fullName>
    </recommendedName>
</protein>
<evidence type="ECO:0000256" key="3">
    <source>
        <dbReference type="ARBA" id="ARBA00022989"/>
    </source>
</evidence>
<evidence type="ECO:0000256" key="5">
    <source>
        <dbReference type="ARBA" id="ARBA00038359"/>
    </source>
</evidence>
<feature type="domain" description="Rhodopsin" evidence="8">
    <location>
        <begin position="50"/>
        <end position="290"/>
    </location>
</feature>
<feature type="transmembrane region" description="Helical" evidence="7">
    <location>
        <begin position="32"/>
        <end position="54"/>
    </location>
</feature>
<evidence type="ECO:0000256" key="6">
    <source>
        <dbReference type="SAM" id="MobiDB-lite"/>
    </source>
</evidence>
<keyword evidence="2 7" id="KW-0812">Transmembrane</keyword>
<comment type="subcellular location">
    <subcellularLocation>
        <location evidence="1">Membrane</location>
        <topology evidence="1">Multi-pass membrane protein</topology>
    </subcellularLocation>
</comment>
<sequence length="480" mass="52466">MALPDHYAAVDVAPGLATRAAAVYPTSPLQKFGFAIILFFPLVAFIVVALRVVSRLKTKQFGIDDSLIVVAMVFSIAETATMYMCMKTNFIGIHIWDVPTTYDVETAAIWNWVVQVLYNPILALVKTSMLLFLLKLGSHKPGVRWCIHSLNALNLALMLSIFVVVIFECTPVAYSWDKSIAGGHCIDEANFLIATSGLTIFTDILCLALPFWVFLGLKMAMRVKIALLFVFMLGAIVTVVGIVRLVFFYRGFFLPPGPDPFYSLGFCTSAIEINMAIICASAPALRGLIRSWFPRFFSTRGKGYNYNYPDTPGRGTNPYGVGSTATNISGRRKERGGAEGDIRRPTTLIAGTGGSFALRDLKGSKAHATVNSSPNASEEEIMTYNGIVRTTDVSVHYDQESQRHGSTHRDRSQDPRRQAPRRTRLRSRLALSADSQDGTVVALSHLFLGRALVAYGDHAWAAAHLSSARIPSGGSTPAIS</sequence>
<name>A0ABP0CY86_9PEZI</name>
<dbReference type="InterPro" id="IPR052337">
    <property type="entry name" value="SAT4-like"/>
</dbReference>
<feature type="transmembrane region" description="Helical" evidence="7">
    <location>
        <begin position="116"/>
        <end position="134"/>
    </location>
</feature>
<feature type="compositionally biased region" description="Basic and acidic residues" evidence="6">
    <location>
        <begin position="397"/>
        <end position="417"/>
    </location>
</feature>
<evidence type="ECO:0000259" key="8">
    <source>
        <dbReference type="Pfam" id="PF20684"/>
    </source>
</evidence>
<dbReference type="PANTHER" id="PTHR33048">
    <property type="entry name" value="PTH11-LIKE INTEGRAL MEMBRANE PROTEIN (AFU_ORTHOLOGUE AFUA_5G11245)"/>
    <property type="match status" value="1"/>
</dbReference>
<feature type="compositionally biased region" description="Basic and acidic residues" evidence="6">
    <location>
        <begin position="335"/>
        <end position="344"/>
    </location>
</feature>
<evidence type="ECO:0000256" key="7">
    <source>
        <dbReference type="SAM" id="Phobius"/>
    </source>
</evidence>
<reference evidence="9 10" key="1">
    <citation type="submission" date="2024-01" db="EMBL/GenBank/DDBJ databases">
        <authorList>
            <person name="Allen C."/>
            <person name="Tagirdzhanova G."/>
        </authorList>
    </citation>
    <scope>NUCLEOTIDE SEQUENCE [LARGE SCALE GENOMIC DNA]</scope>
</reference>
<proteinExistence type="inferred from homology"/>
<dbReference type="PANTHER" id="PTHR33048:SF47">
    <property type="entry name" value="INTEGRAL MEMBRANE PROTEIN-RELATED"/>
    <property type="match status" value="1"/>
</dbReference>
<dbReference type="Proteomes" id="UP001642406">
    <property type="component" value="Unassembled WGS sequence"/>
</dbReference>
<organism evidence="9 10">
    <name type="scientific">Sporothrix bragantina</name>
    <dbReference type="NCBI Taxonomy" id="671064"/>
    <lineage>
        <taxon>Eukaryota</taxon>
        <taxon>Fungi</taxon>
        <taxon>Dikarya</taxon>
        <taxon>Ascomycota</taxon>
        <taxon>Pezizomycotina</taxon>
        <taxon>Sordariomycetes</taxon>
        <taxon>Sordariomycetidae</taxon>
        <taxon>Ophiostomatales</taxon>
        <taxon>Ophiostomataceae</taxon>
        <taxon>Sporothrix</taxon>
    </lineage>
</organism>
<feature type="transmembrane region" description="Helical" evidence="7">
    <location>
        <begin position="155"/>
        <end position="176"/>
    </location>
</feature>
<accession>A0ABP0CY86</accession>
<evidence type="ECO:0000256" key="2">
    <source>
        <dbReference type="ARBA" id="ARBA00022692"/>
    </source>
</evidence>
<keyword evidence="3 7" id="KW-1133">Transmembrane helix</keyword>